<keyword evidence="2" id="KW-1185">Reference proteome</keyword>
<gene>
    <name evidence="1" type="ORF">QF034_005229</name>
</gene>
<sequence length="69" mass="7451">MAGMDTIASDWHATEGLTLRKTWNPLRITLFGAPSSFPGRAVGMRRMSPSPSREDCQCILDEVDAGIGA</sequence>
<organism evidence="1 2">
    <name type="scientific">Streptomyces africanus</name>
    <dbReference type="NCBI Taxonomy" id="231024"/>
    <lineage>
        <taxon>Bacteria</taxon>
        <taxon>Bacillati</taxon>
        <taxon>Actinomycetota</taxon>
        <taxon>Actinomycetes</taxon>
        <taxon>Kitasatosporales</taxon>
        <taxon>Streptomycetaceae</taxon>
        <taxon>Streptomyces</taxon>
    </lineage>
</organism>
<evidence type="ECO:0000313" key="2">
    <source>
        <dbReference type="Proteomes" id="UP001232755"/>
    </source>
</evidence>
<evidence type="ECO:0000313" key="1">
    <source>
        <dbReference type="EMBL" id="MDQ0750998.1"/>
    </source>
</evidence>
<dbReference type="Proteomes" id="UP001232755">
    <property type="component" value="Unassembled WGS sequence"/>
</dbReference>
<proteinExistence type="predicted"/>
<accession>A0ABU0QUB5</accession>
<name>A0ABU0QUB5_9ACTN</name>
<reference evidence="1 2" key="1">
    <citation type="submission" date="2023-07" db="EMBL/GenBank/DDBJ databases">
        <title>Comparative genomics of wheat-associated soil bacteria to identify genetic determinants of phenazine resistance.</title>
        <authorList>
            <person name="Mouncey N."/>
        </authorList>
    </citation>
    <scope>NUCLEOTIDE SEQUENCE [LARGE SCALE GENOMIC DNA]</scope>
    <source>
        <strain evidence="1 2">B3I12</strain>
    </source>
</reference>
<protein>
    <submittedName>
        <fullName evidence="1">Uncharacterized protein</fullName>
    </submittedName>
</protein>
<dbReference type="EMBL" id="JAUSYP010000001">
    <property type="protein sequence ID" value="MDQ0750998.1"/>
    <property type="molecule type" value="Genomic_DNA"/>
</dbReference>
<comment type="caution">
    <text evidence="1">The sequence shown here is derived from an EMBL/GenBank/DDBJ whole genome shotgun (WGS) entry which is preliminary data.</text>
</comment>